<accession>A0A8H5FK24</accession>
<dbReference type="Pfam" id="PF00150">
    <property type="entry name" value="Cellulase"/>
    <property type="match status" value="1"/>
</dbReference>
<dbReference type="PANTHER" id="PTHR31297">
    <property type="entry name" value="GLUCAN ENDO-1,6-BETA-GLUCOSIDASE B"/>
    <property type="match status" value="1"/>
</dbReference>
<dbReference type="InterPro" id="IPR050386">
    <property type="entry name" value="Glycosyl_hydrolase_5"/>
</dbReference>
<dbReference type="Gene3D" id="3.20.20.80">
    <property type="entry name" value="Glycosidases"/>
    <property type="match status" value="1"/>
</dbReference>
<dbReference type="GO" id="GO:0046557">
    <property type="term" value="F:glucan endo-1,6-beta-glucosidase activity"/>
    <property type="evidence" value="ECO:0007669"/>
    <property type="project" value="TreeGrafter"/>
</dbReference>
<evidence type="ECO:0000256" key="1">
    <source>
        <dbReference type="ARBA" id="ARBA00005641"/>
    </source>
</evidence>
<reference evidence="7 8" key="1">
    <citation type="journal article" date="2020" name="ISME J.">
        <title>Uncovering the hidden diversity of litter-decomposition mechanisms in mushroom-forming fungi.</title>
        <authorList>
            <person name="Floudas D."/>
            <person name="Bentzer J."/>
            <person name="Ahren D."/>
            <person name="Johansson T."/>
            <person name="Persson P."/>
            <person name="Tunlid A."/>
        </authorList>
    </citation>
    <scope>NUCLEOTIDE SEQUENCE [LARGE SCALE GENOMIC DNA]</scope>
    <source>
        <strain evidence="7 8">CBS 406.79</strain>
    </source>
</reference>
<evidence type="ECO:0000313" key="8">
    <source>
        <dbReference type="Proteomes" id="UP000518752"/>
    </source>
</evidence>
<evidence type="ECO:0000256" key="5">
    <source>
        <dbReference type="SAM" id="MobiDB-lite"/>
    </source>
</evidence>
<dbReference type="InterPro" id="IPR001547">
    <property type="entry name" value="Glyco_hydro_5"/>
</dbReference>
<keyword evidence="3 4" id="KW-0326">Glycosidase</keyword>
<dbReference type="PANTHER" id="PTHR31297:SF43">
    <property type="entry name" value="GLUCAN 1,3-BETA-GLUCOSIDASE 3"/>
    <property type="match status" value="1"/>
</dbReference>
<comment type="similarity">
    <text evidence="1 4">Belongs to the glycosyl hydrolase 5 (cellulase A) family.</text>
</comment>
<evidence type="ECO:0000313" key="7">
    <source>
        <dbReference type="EMBL" id="KAF5339671.1"/>
    </source>
</evidence>
<feature type="domain" description="Glycoside hydrolase family 5" evidence="6">
    <location>
        <begin position="116"/>
        <end position="395"/>
    </location>
</feature>
<dbReference type="FunFam" id="3.20.20.80:FF:000100">
    <property type="entry name" value="Glycoside hydrolase superfamily"/>
    <property type="match status" value="1"/>
</dbReference>
<protein>
    <recommendedName>
        <fullName evidence="6">Glycoside hydrolase family 5 domain-containing protein</fullName>
    </recommendedName>
</protein>
<comment type="caution">
    <text evidence="7">The sequence shown here is derived from an EMBL/GenBank/DDBJ whole genome shotgun (WGS) entry which is preliminary data.</text>
</comment>
<feature type="region of interest" description="Disordered" evidence="5">
    <location>
        <begin position="313"/>
        <end position="334"/>
    </location>
</feature>
<evidence type="ECO:0000256" key="2">
    <source>
        <dbReference type="ARBA" id="ARBA00022801"/>
    </source>
</evidence>
<dbReference type="AlphaFoldDB" id="A0A8H5FK24"/>
<dbReference type="GO" id="GO:0009986">
    <property type="term" value="C:cell surface"/>
    <property type="evidence" value="ECO:0007669"/>
    <property type="project" value="TreeGrafter"/>
</dbReference>
<keyword evidence="2 4" id="KW-0378">Hydrolase</keyword>
<dbReference type="SUPFAM" id="SSF51445">
    <property type="entry name" value="(Trans)glycosidases"/>
    <property type="match status" value="1"/>
</dbReference>
<dbReference type="InterPro" id="IPR017853">
    <property type="entry name" value="GH"/>
</dbReference>
<evidence type="ECO:0000256" key="3">
    <source>
        <dbReference type="ARBA" id="ARBA00023295"/>
    </source>
</evidence>
<organism evidence="7 8">
    <name type="scientific">Collybiopsis confluens</name>
    <dbReference type="NCBI Taxonomy" id="2823264"/>
    <lineage>
        <taxon>Eukaryota</taxon>
        <taxon>Fungi</taxon>
        <taxon>Dikarya</taxon>
        <taxon>Basidiomycota</taxon>
        <taxon>Agaricomycotina</taxon>
        <taxon>Agaricomycetes</taxon>
        <taxon>Agaricomycetidae</taxon>
        <taxon>Agaricales</taxon>
        <taxon>Marasmiineae</taxon>
        <taxon>Omphalotaceae</taxon>
        <taxon>Collybiopsis</taxon>
    </lineage>
</organism>
<feature type="region of interest" description="Disordered" evidence="5">
    <location>
        <begin position="17"/>
        <end position="43"/>
    </location>
</feature>
<keyword evidence="8" id="KW-1185">Reference proteome</keyword>
<dbReference type="GO" id="GO:0005737">
    <property type="term" value="C:cytoplasm"/>
    <property type="evidence" value="ECO:0007669"/>
    <property type="project" value="UniProtKB-ARBA"/>
</dbReference>
<evidence type="ECO:0000256" key="4">
    <source>
        <dbReference type="RuleBase" id="RU361153"/>
    </source>
</evidence>
<dbReference type="EMBL" id="JAACJN010000548">
    <property type="protein sequence ID" value="KAF5339671.1"/>
    <property type="molecule type" value="Genomic_DNA"/>
</dbReference>
<dbReference type="OrthoDB" id="1887033at2759"/>
<dbReference type="GO" id="GO:0005576">
    <property type="term" value="C:extracellular region"/>
    <property type="evidence" value="ECO:0007669"/>
    <property type="project" value="TreeGrafter"/>
</dbReference>
<dbReference type="Proteomes" id="UP000518752">
    <property type="component" value="Unassembled WGS sequence"/>
</dbReference>
<dbReference type="GO" id="GO:0009251">
    <property type="term" value="P:glucan catabolic process"/>
    <property type="evidence" value="ECO:0007669"/>
    <property type="project" value="TreeGrafter"/>
</dbReference>
<sequence>MSKFMKKIQTKIDQALDLKDGGSHPSHQAGLGTAPPPPPLAQPPSLRQIYRFRKQRGVNLGSWFTLEKWLTPSLFQYASHPKASELDVLRGVGAQSAKLMLENHWSHFVDSGDWKWMEEHGINTVRIPISYYHFLPGHPDPETRKWMHGTEYESFAEVYVDAWKYIIGAIQSAGEHHIGVLVDLHAAPGAQNDDAHSGLSGGKAGLWDSKEFQRRTVAILVALAKEVVKYDNVVGLELLNEPKNNNRLMGWYNEAIGAIHRGLGPSDLPIYISDAWDTNWYSKYVNEHSNLDTFIVLDHHLYRCFTPEDQRKSASQHTGEVHPSNNGPSASMISNASNTTQGSIIVGEWSAALNPSSLSSYPDDPSKRSAQRDWGHAQWECFDTFCGGWFFWTLKKEGWSDRGWCFYTAVEQGVLPAYVDRFKSAFGKHSVDSLRGRGQAERQGAFQAHVGWWDNHSSNPSEFEHWRFEEGFDRGWEDCIAFFYGSTTGELQGSEIGFVGQWKRVRVEAHRREKGDGKMVWEFEHGFEQAIGKFRQAVVM</sequence>
<evidence type="ECO:0000259" key="6">
    <source>
        <dbReference type="Pfam" id="PF00150"/>
    </source>
</evidence>
<name>A0A8H5FK24_9AGAR</name>
<gene>
    <name evidence="7" type="ORF">D9757_014856</name>
</gene>
<proteinExistence type="inferred from homology"/>